<dbReference type="PANTHER" id="PTHR24270:SF62">
    <property type="entry name" value="LOW-DENSITY LIPOPROTEIN RECEPTOR-RELATED PROTEIN 2"/>
    <property type="match status" value="1"/>
</dbReference>
<keyword evidence="12" id="KW-1185">Reference proteome</keyword>
<dbReference type="GeneTree" id="ENSGT00940000165170"/>
<evidence type="ECO:0000313" key="11">
    <source>
        <dbReference type="Ensembl" id="ENSLLTP00000010985.1"/>
    </source>
</evidence>
<dbReference type="PANTHER" id="PTHR24270">
    <property type="entry name" value="LOW-DENSITY LIPOPROTEIN RECEPTOR-RELATED"/>
    <property type="match status" value="1"/>
</dbReference>
<dbReference type="GO" id="GO:0005886">
    <property type="term" value="C:plasma membrane"/>
    <property type="evidence" value="ECO:0007669"/>
    <property type="project" value="TreeGrafter"/>
</dbReference>
<keyword evidence="7" id="KW-0472">Membrane</keyword>
<keyword evidence="8 10" id="KW-1015">Disulfide bond</keyword>
<dbReference type="PROSITE" id="PS01209">
    <property type="entry name" value="LDLRA_1"/>
    <property type="match status" value="2"/>
</dbReference>
<keyword evidence="9" id="KW-0325">Glycoprotein</keyword>
<keyword evidence="4" id="KW-0732">Signal</keyword>
<dbReference type="GO" id="GO:0016192">
    <property type="term" value="P:vesicle-mediated transport"/>
    <property type="evidence" value="ECO:0007669"/>
    <property type="project" value="UniProtKB-ARBA"/>
</dbReference>
<dbReference type="InterPro" id="IPR023415">
    <property type="entry name" value="LDLR_class-A_CS"/>
</dbReference>
<name>A0A8C5S3I1_LATLA</name>
<evidence type="ECO:0000313" key="12">
    <source>
        <dbReference type="Proteomes" id="UP000694406"/>
    </source>
</evidence>
<evidence type="ECO:0000256" key="7">
    <source>
        <dbReference type="ARBA" id="ARBA00023136"/>
    </source>
</evidence>
<dbReference type="Ensembl" id="ENSLLTT00000011411.1">
    <property type="protein sequence ID" value="ENSLLTP00000010985.1"/>
    <property type="gene ID" value="ENSLLTG00000008429.1"/>
</dbReference>
<evidence type="ECO:0000256" key="8">
    <source>
        <dbReference type="ARBA" id="ARBA00023157"/>
    </source>
</evidence>
<dbReference type="Proteomes" id="UP000694406">
    <property type="component" value="Unplaced"/>
</dbReference>
<comment type="caution">
    <text evidence="10">Lacks conserved residue(s) required for the propagation of feature annotation.</text>
</comment>
<dbReference type="FunFam" id="4.10.400.10:FF:000034">
    <property type="entry name" value="Low-density lipoprotein receptor-related protein 2"/>
    <property type="match status" value="1"/>
</dbReference>
<evidence type="ECO:0000256" key="2">
    <source>
        <dbReference type="ARBA" id="ARBA00004308"/>
    </source>
</evidence>
<evidence type="ECO:0000256" key="4">
    <source>
        <dbReference type="ARBA" id="ARBA00022729"/>
    </source>
</evidence>
<dbReference type="PRINTS" id="PR00261">
    <property type="entry name" value="LDLRECEPTOR"/>
</dbReference>
<keyword evidence="6" id="KW-1133">Transmembrane helix</keyword>
<dbReference type="CDD" id="cd00112">
    <property type="entry name" value="LDLa"/>
    <property type="match status" value="3"/>
</dbReference>
<evidence type="ECO:0000256" key="6">
    <source>
        <dbReference type="ARBA" id="ARBA00022989"/>
    </source>
</evidence>
<protein>
    <submittedName>
        <fullName evidence="11">Uncharacterized protein</fullName>
    </submittedName>
</protein>
<comment type="subcellular location">
    <subcellularLocation>
        <location evidence="2">Endomembrane system</location>
    </subcellularLocation>
    <subcellularLocation>
        <location evidence="1">Membrane</location>
        <topology evidence="1">Single-pass membrane protein</topology>
    </subcellularLocation>
</comment>
<dbReference type="PROSITE" id="PS50068">
    <property type="entry name" value="LDLRA_2"/>
    <property type="match status" value="3"/>
</dbReference>
<feature type="disulfide bond" evidence="10">
    <location>
        <begin position="87"/>
        <end position="105"/>
    </location>
</feature>
<feature type="disulfide bond" evidence="10">
    <location>
        <begin position="80"/>
        <end position="92"/>
    </location>
</feature>
<dbReference type="SUPFAM" id="SSF57424">
    <property type="entry name" value="LDL receptor-like module"/>
    <property type="match status" value="3"/>
</dbReference>
<dbReference type="Pfam" id="PF00057">
    <property type="entry name" value="Ldl_recept_a"/>
    <property type="match status" value="3"/>
</dbReference>
<organism evidence="11 12">
    <name type="scientific">Laticauda laticaudata</name>
    <name type="common">Blue-ringed sea krait</name>
    <name type="synonym">Blue-lipped sea krait</name>
    <dbReference type="NCBI Taxonomy" id="8630"/>
    <lineage>
        <taxon>Eukaryota</taxon>
        <taxon>Metazoa</taxon>
        <taxon>Chordata</taxon>
        <taxon>Craniata</taxon>
        <taxon>Vertebrata</taxon>
        <taxon>Euteleostomi</taxon>
        <taxon>Lepidosauria</taxon>
        <taxon>Squamata</taxon>
        <taxon>Bifurcata</taxon>
        <taxon>Unidentata</taxon>
        <taxon>Episquamata</taxon>
        <taxon>Toxicofera</taxon>
        <taxon>Serpentes</taxon>
        <taxon>Colubroidea</taxon>
        <taxon>Elapidae</taxon>
        <taxon>Laticaudinae</taxon>
        <taxon>Laticauda</taxon>
    </lineage>
</organism>
<evidence type="ECO:0000256" key="1">
    <source>
        <dbReference type="ARBA" id="ARBA00004167"/>
    </source>
</evidence>
<dbReference type="Gene3D" id="4.10.400.10">
    <property type="entry name" value="Low-density Lipoprotein Receptor"/>
    <property type="match status" value="3"/>
</dbReference>
<dbReference type="InterPro" id="IPR002172">
    <property type="entry name" value="LDrepeatLR_classA_rpt"/>
</dbReference>
<accession>A0A8C5S3I1</accession>
<reference evidence="11" key="2">
    <citation type="submission" date="2025-09" db="UniProtKB">
        <authorList>
            <consortium name="Ensembl"/>
        </authorList>
    </citation>
    <scope>IDENTIFICATION</scope>
</reference>
<proteinExistence type="predicted"/>
<feature type="disulfide bond" evidence="10">
    <location>
        <begin position="124"/>
        <end position="142"/>
    </location>
</feature>
<reference evidence="11" key="1">
    <citation type="submission" date="2025-08" db="UniProtKB">
        <authorList>
            <consortium name="Ensembl"/>
        </authorList>
    </citation>
    <scope>IDENTIFICATION</scope>
</reference>
<evidence type="ECO:0000256" key="5">
    <source>
        <dbReference type="ARBA" id="ARBA00022737"/>
    </source>
</evidence>
<dbReference type="SMART" id="SM00192">
    <property type="entry name" value="LDLa"/>
    <property type="match status" value="3"/>
</dbReference>
<dbReference type="AlphaFoldDB" id="A0A8C5S3I1"/>
<dbReference type="GO" id="GO:0012505">
    <property type="term" value="C:endomembrane system"/>
    <property type="evidence" value="ECO:0007669"/>
    <property type="project" value="UniProtKB-SubCell"/>
</dbReference>
<evidence type="ECO:0000256" key="9">
    <source>
        <dbReference type="ARBA" id="ARBA00023180"/>
    </source>
</evidence>
<feature type="disulfide bond" evidence="10">
    <location>
        <begin position="136"/>
        <end position="151"/>
    </location>
</feature>
<keyword evidence="3" id="KW-0812">Transmembrane</keyword>
<keyword evidence="5" id="KW-0677">Repeat</keyword>
<evidence type="ECO:0000256" key="10">
    <source>
        <dbReference type="PROSITE-ProRule" id="PRU00124"/>
    </source>
</evidence>
<feature type="disulfide bond" evidence="10">
    <location>
        <begin position="117"/>
        <end position="129"/>
    </location>
</feature>
<evidence type="ECO:0000256" key="3">
    <source>
        <dbReference type="ARBA" id="ARBA00022692"/>
    </source>
</evidence>
<sequence length="214" mass="23323">RYRGGARTRPPGVECCLWNSCEAGLWQCTAPPETCGTPSSHCAESEFPCRTGGRCVPMAWLCDNEDDCWDGSDEVCPLSCPPDQYRCAGGQCIPWGYRCDGTADCADHSDEKDWPPCGRYEFHCHSGECQPRGWVCDNEADCLDGSDELHCNRTCELDQFPCAHGPCSEQARPASCQSLGMADWVGVASWVGVVSLMPLPKLLAFFLSALGRPG</sequence>
<dbReference type="InterPro" id="IPR050685">
    <property type="entry name" value="LDLR"/>
</dbReference>
<dbReference type="InterPro" id="IPR036055">
    <property type="entry name" value="LDL_receptor-like_sf"/>
</dbReference>